<keyword evidence="1" id="KW-0472">Membrane</keyword>
<keyword evidence="1" id="KW-1133">Transmembrane helix</keyword>
<accession>A0A6C0BH81</accession>
<proteinExistence type="predicted"/>
<keyword evidence="1" id="KW-0812">Transmembrane</keyword>
<sequence length="108" mass="12489">MADNVVKFVHILITGPLLIYIGLMKPVTIWIYYILGILGIIVLLWMVFEIKEHGFNSKSIWYIIHACIFAPLLLYFAWKKWESPPQLFGVLLAIGLAAVSYHLIKLFR</sequence>
<name>A0A6C0BH81_9ZZZZ</name>
<feature type="transmembrane region" description="Helical" evidence="1">
    <location>
        <begin position="60"/>
        <end position="78"/>
    </location>
</feature>
<feature type="transmembrane region" description="Helical" evidence="1">
    <location>
        <begin position="84"/>
        <end position="104"/>
    </location>
</feature>
<evidence type="ECO:0000256" key="1">
    <source>
        <dbReference type="SAM" id="Phobius"/>
    </source>
</evidence>
<evidence type="ECO:0000313" key="2">
    <source>
        <dbReference type="EMBL" id="QHS90758.1"/>
    </source>
</evidence>
<feature type="transmembrane region" description="Helical" evidence="1">
    <location>
        <begin position="29"/>
        <end position="48"/>
    </location>
</feature>
<dbReference type="EMBL" id="MN739145">
    <property type="protein sequence ID" value="QHS90758.1"/>
    <property type="molecule type" value="Genomic_DNA"/>
</dbReference>
<reference evidence="2" key="1">
    <citation type="journal article" date="2020" name="Nature">
        <title>Giant virus diversity and host interactions through global metagenomics.</title>
        <authorList>
            <person name="Schulz F."/>
            <person name="Roux S."/>
            <person name="Paez-Espino D."/>
            <person name="Jungbluth S."/>
            <person name="Walsh D.A."/>
            <person name="Denef V.J."/>
            <person name="McMahon K.D."/>
            <person name="Konstantinidis K.T."/>
            <person name="Eloe-Fadrosh E.A."/>
            <person name="Kyrpides N.C."/>
            <person name="Woyke T."/>
        </authorList>
    </citation>
    <scope>NUCLEOTIDE SEQUENCE</scope>
    <source>
        <strain evidence="2">GVMAG-M-3300010354-11</strain>
    </source>
</reference>
<feature type="transmembrane region" description="Helical" evidence="1">
    <location>
        <begin position="5"/>
        <end position="23"/>
    </location>
</feature>
<protein>
    <submittedName>
        <fullName evidence="2">Uncharacterized protein</fullName>
    </submittedName>
</protein>
<dbReference type="AlphaFoldDB" id="A0A6C0BH81"/>
<organism evidence="2">
    <name type="scientific">viral metagenome</name>
    <dbReference type="NCBI Taxonomy" id="1070528"/>
    <lineage>
        <taxon>unclassified sequences</taxon>
        <taxon>metagenomes</taxon>
        <taxon>organismal metagenomes</taxon>
    </lineage>
</organism>